<dbReference type="AlphaFoldDB" id="A0A9R1XKA1"/>
<protein>
    <submittedName>
        <fullName evidence="1">Uncharacterized protein</fullName>
    </submittedName>
</protein>
<comment type="caution">
    <text evidence="1">The sequence shown here is derived from an EMBL/GenBank/DDBJ whole genome shotgun (WGS) entry which is preliminary data.</text>
</comment>
<organism evidence="1 2">
    <name type="scientific">Lactuca sativa</name>
    <name type="common">Garden lettuce</name>
    <dbReference type="NCBI Taxonomy" id="4236"/>
    <lineage>
        <taxon>Eukaryota</taxon>
        <taxon>Viridiplantae</taxon>
        <taxon>Streptophyta</taxon>
        <taxon>Embryophyta</taxon>
        <taxon>Tracheophyta</taxon>
        <taxon>Spermatophyta</taxon>
        <taxon>Magnoliopsida</taxon>
        <taxon>eudicotyledons</taxon>
        <taxon>Gunneridae</taxon>
        <taxon>Pentapetalae</taxon>
        <taxon>asterids</taxon>
        <taxon>campanulids</taxon>
        <taxon>Asterales</taxon>
        <taxon>Asteraceae</taxon>
        <taxon>Cichorioideae</taxon>
        <taxon>Cichorieae</taxon>
        <taxon>Lactucinae</taxon>
        <taxon>Lactuca</taxon>
    </lineage>
</organism>
<evidence type="ECO:0000313" key="1">
    <source>
        <dbReference type="EMBL" id="KAJ0212914.1"/>
    </source>
</evidence>
<sequence length="151" mass="17139">MGPNLRALHVHTTWEDKFTDLLHVSKCKSSCGISIEKYEPFNDEPIGEYMSLILFGSKIDDLSPEYRRGRIRNSKNSEGSCSKRLNLDDIDELKEKIVDQDATTCVMDNEGVQGCYKPSTSNIDNIGEKMKGVQDNEHIEGCYCWIRCLSP</sequence>
<dbReference type="Proteomes" id="UP000235145">
    <property type="component" value="Unassembled WGS sequence"/>
</dbReference>
<reference evidence="1 2" key="1">
    <citation type="journal article" date="2017" name="Nat. Commun.">
        <title>Genome assembly with in vitro proximity ligation data and whole-genome triplication in lettuce.</title>
        <authorList>
            <person name="Reyes-Chin-Wo S."/>
            <person name="Wang Z."/>
            <person name="Yang X."/>
            <person name="Kozik A."/>
            <person name="Arikit S."/>
            <person name="Song C."/>
            <person name="Xia L."/>
            <person name="Froenicke L."/>
            <person name="Lavelle D.O."/>
            <person name="Truco M.J."/>
            <person name="Xia R."/>
            <person name="Zhu S."/>
            <person name="Xu C."/>
            <person name="Xu H."/>
            <person name="Xu X."/>
            <person name="Cox K."/>
            <person name="Korf I."/>
            <person name="Meyers B.C."/>
            <person name="Michelmore R.W."/>
        </authorList>
    </citation>
    <scope>NUCLEOTIDE SEQUENCE [LARGE SCALE GENOMIC DNA]</scope>
    <source>
        <strain evidence="2">cv. Salinas</strain>
        <tissue evidence="1">Seedlings</tissue>
    </source>
</reference>
<accession>A0A9R1XKA1</accession>
<proteinExistence type="predicted"/>
<dbReference type="EMBL" id="NBSK02000004">
    <property type="protein sequence ID" value="KAJ0212914.1"/>
    <property type="molecule type" value="Genomic_DNA"/>
</dbReference>
<evidence type="ECO:0000313" key="2">
    <source>
        <dbReference type="Proteomes" id="UP000235145"/>
    </source>
</evidence>
<keyword evidence="2" id="KW-1185">Reference proteome</keyword>
<gene>
    <name evidence="1" type="ORF">LSAT_V11C400192550</name>
</gene>
<name>A0A9R1XKA1_LACSA</name>